<dbReference type="Gene3D" id="3.40.50.1360">
    <property type="match status" value="1"/>
</dbReference>
<dbReference type="SMART" id="SM01134">
    <property type="entry name" value="DeoRC"/>
    <property type="match status" value="1"/>
</dbReference>
<feature type="domain" description="HTH deoR-type" evidence="4">
    <location>
        <begin position="4"/>
        <end position="59"/>
    </location>
</feature>
<organism evidence="5 6">
    <name type="scientific">Fodinibius roseus</name>
    <dbReference type="NCBI Taxonomy" id="1194090"/>
    <lineage>
        <taxon>Bacteria</taxon>
        <taxon>Pseudomonadati</taxon>
        <taxon>Balneolota</taxon>
        <taxon>Balneolia</taxon>
        <taxon>Balneolales</taxon>
        <taxon>Balneolaceae</taxon>
        <taxon>Fodinibius</taxon>
    </lineage>
</organism>
<dbReference type="AlphaFoldDB" id="A0A1M5JKQ6"/>
<reference evidence="5 6" key="1">
    <citation type="submission" date="2016-11" db="EMBL/GenBank/DDBJ databases">
        <authorList>
            <person name="Jaros S."/>
            <person name="Januszkiewicz K."/>
            <person name="Wedrychowicz H."/>
        </authorList>
    </citation>
    <scope>NUCLEOTIDE SEQUENCE [LARGE SCALE GENOMIC DNA]</scope>
    <source>
        <strain evidence="5 6">DSM 21986</strain>
    </source>
</reference>
<evidence type="ECO:0000256" key="2">
    <source>
        <dbReference type="ARBA" id="ARBA00023125"/>
    </source>
</evidence>
<gene>
    <name evidence="5" type="ORF">SAMN05443144_12732</name>
</gene>
<dbReference type="RefSeq" id="WP_073067861.1">
    <property type="nucleotide sequence ID" value="NZ_FQUS01000027.1"/>
</dbReference>
<dbReference type="InterPro" id="IPR036388">
    <property type="entry name" value="WH-like_DNA-bd_sf"/>
</dbReference>
<accession>A0A1M5JKQ6</accession>
<dbReference type="Pfam" id="PF08220">
    <property type="entry name" value="HTH_DeoR"/>
    <property type="match status" value="1"/>
</dbReference>
<dbReference type="PANTHER" id="PTHR30363:SF44">
    <property type="entry name" value="AGA OPERON TRANSCRIPTIONAL REPRESSOR-RELATED"/>
    <property type="match status" value="1"/>
</dbReference>
<keyword evidence="3" id="KW-0804">Transcription</keyword>
<evidence type="ECO:0000313" key="5">
    <source>
        <dbReference type="EMBL" id="SHG40603.1"/>
    </source>
</evidence>
<evidence type="ECO:0000256" key="1">
    <source>
        <dbReference type="ARBA" id="ARBA00023015"/>
    </source>
</evidence>
<evidence type="ECO:0000256" key="3">
    <source>
        <dbReference type="ARBA" id="ARBA00023163"/>
    </source>
</evidence>
<keyword evidence="1" id="KW-0805">Transcription regulation</keyword>
<dbReference type="OrthoDB" id="9797223at2"/>
<dbReference type="STRING" id="1194090.SAMN05443144_12732"/>
<evidence type="ECO:0000313" key="6">
    <source>
        <dbReference type="Proteomes" id="UP000184041"/>
    </source>
</evidence>
<dbReference type="Gene3D" id="1.10.10.10">
    <property type="entry name" value="Winged helix-like DNA-binding domain superfamily/Winged helix DNA-binding domain"/>
    <property type="match status" value="1"/>
</dbReference>
<dbReference type="PRINTS" id="PR00037">
    <property type="entry name" value="HTHLACR"/>
</dbReference>
<dbReference type="InterPro" id="IPR001034">
    <property type="entry name" value="DeoR_HTH"/>
</dbReference>
<dbReference type="InterPro" id="IPR037171">
    <property type="entry name" value="NagB/RpiA_transferase-like"/>
</dbReference>
<dbReference type="EMBL" id="FQUS01000027">
    <property type="protein sequence ID" value="SHG40603.1"/>
    <property type="molecule type" value="Genomic_DNA"/>
</dbReference>
<dbReference type="InterPro" id="IPR050313">
    <property type="entry name" value="Carb_Metab_HTH_regulators"/>
</dbReference>
<name>A0A1M5JKQ6_9BACT</name>
<dbReference type="PANTHER" id="PTHR30363">
    <property type="entry name" value="HTH-TYPE TRANSCRIPTIONAL REGULATOR SRLR-RELATED"/>
    <property type="match status" value="1"/>
</dbReference>
<evidence type="ECO:0000259" key="4">
    <source>
        <dbReference type="PROSITE" id="PS51000"/>
    </source>
</evidence>
<dbReference type="InterPro" id="IPR014036">
    <property type="entry name" value="DeoR-like_C"/>
</dbReference>
<dbReference type="InterPro" id="IPR018356">
    <property type="entry name" value="Tscrpt_reg_HTH_DeoR_CS"/>
</dbReference>
<dbReference type="Pfam" id="PF00455">
    <property type="entry name" value="DeoRC"/>
    <property type="match status" value="1"/>
</dbReference>
<dbReference type="SMART" id="SM00420">
    <property type="entry name" value="HTH_DEOR"/>
    <property type="match status" value="1"/>
</dbReference>
<dbReference type="SUPFAM" id="SSF100950">
    <property type="entry name" value="NagB/RpiA/CoA transferase-like"/>
    <property type="match status" value="1"/>
</dbReference>
<sequence>MRSTVERRDSIIQIIYEDGKVRVDELSERFSVTSVTIRNDLDFLEKKGILHRTHGGALLRKNVYKDPTLEEKQKLHSEEKQRIGKKAVEMIDDGDSILLDSGTTTLEIARRLDEKKEITVMTNAIQIAMDLTSKEEIMVMLTGGTIRSKSYSLVGPDAESVISNYFFDKLFLGVDGLDMDHGLTTPNPMEAQLNRMMVERAHHVIAVTDSSKLGRHSFSFICGLEVINTIITDTKIIPEFEQKLKKKDINVVKV</sequence>
<dbReference type="PROSITE" id="PS51000">
    <property type="entry name" value="HTH_DEOR_2"/>
    <property type="match status" value="1"/>
</dbReference>
<keyword evidence="2" id="KW-0238">DNA-binding</keyword>
<proteinExistence type="predicted"/>
<dbReference type="NCBIfam" id="NF040755">
    <property type="entry name" value="AgaR"/>
    <property type="match status" value="1"/>
</dbReference>
<dbReference type="PROSITE" id="PS00894">
    <property type="entry name" value="HTH_DEOR_1"/>
    <property type="match status" value="1"/>
</dbReference>
<dbReference type="InterPro" id="IPR047779">
    <property type="entry name" value="AgaR-like"/>
</dbReference>
<keyword evidence="6" id="KW-1185">Reference proteome</keyword>
<dbReference type="GO" id="GO:0003700">
    <property type="term" value="F:DNA-binding transcription factor activity"/>
    <property type="evidence" value="ECO:0007669"/>
    <property type="project" value="InterPro"/>
</dbReference>
<dbReference type="GO" id="GO:0003677">
    <property type="term" value="F:DNA binding"/>
    <property type="evidence" value="ECO:0007669"/>
    <property type="project" value="UniProtKB-KW"/>
</dbReference>
<dbReference type="InterPro" id="IPR036390">
    <property type="entry name" value="WH_DNA-bd_sf"/>
</dbReference>
<dbReference type="SUPFAM" id="SSF46785">
    <property type="entry name" value="Winged helix' DNA-binding domain"/>
    <property type="match status" value="1"/>
</dbReference>
<protein>
    <submittedName>
        <fullName evidence="5">Transcriptional regulator, DeoR family</fullName>
    </submittedName>
</protein>
<dbReference type="Proteomes" id="UP000184041">
    <property type="component" value="Unassembled WGS sequence"/>
</dbReference>